<keyword evidence="1" id="KW-0812">Transmembrane</keyword>
<name>A0A645H483_9ZZZZ</name>
<organism evidence="2">
    <name type="scientific">bioreactor metagenome</name>
    <dbReference type="NCBI Taxonomy" id="1076179"/>
    <lineage>
        <taxon>unclassified sequences</taxon>
        <taxon>metagenomes</taxon>
        <taxon>ecological metagenomes</taxon>
    </lineage>
</organism>
<reference evidence="2" key="1">
    <citation type="submission" date="2019-08" db="EMBL/GenBank/DDBJ databases">
        <authorList>
            <person name="Kucharzyk K."/>
            <person name="Murdoch R.W."/>
            <person name="Higgins S."/>
            <person name="Loffler F."/>
        </authorList>
    </citation>
    <scope>NUCLEOTIDE SEQUENCE</scope>
</reference>
<dbReference type="AlphaFoldDB" id="A0A645H483"/>
<protein>
    <submittedName>
        <fullName evidence="2">Uncharacterized protein</fullName>
    </submittedName>
</protein>
<evidence type="ECO:0000256" key="1">
    <source>
        <dbReference type="SAM" id="Phobius"/>
    </source>
</evidence>
<feature type="transmembrane region" description="Helical" evidence="1">
    <location>
        <begin position="74"/>
        <end position="92"/>
    </location>
</feature>
<accession>A0A645H483</accession>
<sequence>MKILLVSMHSLISFRYFHLSGIHWIHLRTAIQFVLLYQKKTDGISIWCFGLLIHTMTFSYPLKNRLSNYLVHRFHTNLLMMVLTGILLSSITSQVKSQFHCPVQSSCLDFHQEPFRFFLKVRTQPLRKYLSWLDWKSRKAS</sequence>
<gene>
    <name evidence="2" type="ORF">SDC9_178608</name>
</gene>
<dbReference type="EMBL" id="VSSQ01082547">
    <property type="protein sequence ID" value="MPN31134.1"/>
    <property type="molecule type" value="Genomic_DNA"/>
</dbReference>
<keyword evidence="1" id="KW-0472">Membrane</keyword>
<comment type="caution">
    <text evidence="2">The sequence shown here is derived from an EMBL/GenBank/DDBJ whole genome shotgun (WGS) entry which is preliminary data.</text>
</comment>
<feature type="transmembrane region" description="Helical" evidence="1">
    <location>
        <begin position="44"/>
        <end position="62"/>
    </location>
</feature>
<evidence type="ECO:0000313" key="2">
    <source>
        <dbReference type="EMBL" id="MPN31134.1"/>
    </source>
</evidence>
<keyword evidence="1" id="KW-1133">Transmembrane helix</keyword>
<proteinExistence type="predicted"/>